<reference evidence="3 4" key="2">
    <citation type="submission" date="2015-07" db="EMBL/GenBank/DDBJ databases">
        <title>Genome sequence of Levilinea saccharolytica DSM 16555.</title>
        <authorList>
            <person name="Hemp J."/>
            <person name="Ward L.M."/>
            <person name="Pace L.A."/>
            <person name="Fischer W.W."/>
        </authorList>
    </citation>
    <scope>NUCLEOTIDE SEQUENCE [LARGE SCALE GENOMIC DNA]</scope>
    <source>
        <strain evidence="3 4">KIBI-1</strain>
    </source>
</reference>
<protein>
    <submittedName>
        <fullName evidence="2">Uncharacterized protein</fullName>
    </submittedName>
</protein>
<evidence type="ECO:0000256" key="1">
    <source>
        <dbReference type="SAM" id="SignalP"/>
    </source>
</evidence>
<keyword evidence="4" id="KW-1185">Reference proteome</keyword>
<organism evidence="2">
    <name type="scientific">Levilinea saccharolytica</name>
    <dbReference type="NCBI Taxonomy" id="229921"/>
    <lineage>
        <taxon>Bacteria</taxon>
        <taxon>Bacillati</taxon>
        <taxon>Chloroflexota</taxon>
        <taxon>Anaerolineae</taxon>
        <taxon>Anaerolineales</taxon>
        <taxon>Anaerolineaceae</taxon>
        <taxon>Levilinea</taxon>
    </lineage>
</organism>
<keyword evidence="1" id="KW-0732">Signal</keyword>
<evidence type="ECO:0000313" key="4">
    <source>
        <dbReference type="Proteomes" id="UP000050501"/>
    </source>
</evidence>
<feature type="chain" id="PRO_5007418779" evidence="1">
    <location>
        <begin position="33"/>
        <end position="524"/>
    </location>
</feature>
<sequence>MNRAISHTPASPMKSHKASIFRRILLALTACAGLLAACAPSTGTPSVSLPQPETLAAQAADAAAVEAYRQLQAAIADGLEQALAEANVFQQVSFGDAQRIEAASALFAQSLNNPENPEQRVLDPRAFRVGLTPDGAAYLMLTVDSPWGKANEVAIVDTGKDRGMFVTVPGSGVINGKLVFDQAGVYAAATDELGQVKKVVDATYQWVTPDQAEKLNSAGVWGRVVDAYLAGKISYPKDLSPEQKNEFERALVEAEAKLPVAEQKKLIEGRFDRSKSGVYEAVIKADGNLEYFDGSWKTLEAMRNQNGEIIPWGKSYDVVSEEGREGMLKDLFGGEEAWMAEMDRDIATQKVNAENTAKRNNFSVDTSKFNKRFVTFYFDPENLKIHEGKKISYETLDGLTVLKNPLTNRLLVSKITAFMNQAIYIHEGPYTTGFSSYDVITRNFFDQKAGFFTINSEEYLTKFPLNKVAFEQRWGQEENFPAFETMWASHLEDFEEKLLKDPDKIQDGLYNISDLLFPYRKQSK</sequence>
<proteinExistence type="predicted"/>
<name>A0A0N0RD52_9CHLR</name>
<dbReference type="Proteomes" id="UP000050501">
    <property type="component" value="Unassembled WGS sequence"/>
</dbReference>
<reference evidence="2" key="1">
    <citation type="journal article" date="2015" name="Genome Announc.">
        <title>Draft Genome Sequences of Anaerolinea thermolimosa IMO-1, Bellilinea caldifistulae GOMI-1, Leptolinea tardivitalis YMTK-2, Levilinea saccharolytica KIBI-1, Longilinea arvoryzae KOME-1, Previously Described as Members of the Class Anaerolineae (Chloroflexi).</title>
        <authorList>
            <person name="Matsuura N."/>
            <person name="Tourlousse M.D."/>
            <person name="Ohashi A."/>
            <person name="Hugenholtz P."/>
            <person name="Sekiguchi Y."/>
        </authorList>
    </citation>
    <scope>NUCLEOTIDE SEQUENCE</scope>
    <source>
        <strain evidence="2">KIBI-1</strain>
    </source>
</reference>
<dbReference type="EMBL" id="DF967975">
    <property type="protein sequence ID" value="GAP19104.1"/>
    <property type="molecule type" value="Genomic_DNA"/>
</dbReference>
<dbReference type="AlphaFoldDB" id="A0A0N0RD52"/>
<dbReference type="EMBL" id="LGCM01000003">
    <property type="protein sequence ID" value="KPL91563.1"/>
    <property type="molecule type" value="Genomic_DNA"/>
</dbReference>
<evidence type="ECO:0000313" key="2">
    <source>
        <dbReference type="EMBL" id="GAP19104.1"/>
    </source>
</evidence>
<gene>
    <name evidence="3" type="ORF">ADN01_01190</name>
    <name evidence="2" type="ORF">LSAC_03002</name>
</gene>
<dbReference type="RefSeq" id="WP_062419409.1">
    <property type="nucleotide sequence ID" value="NZ_BBXZ01000158.1"/>
</dbReference>
<feature type="signal peptide" evidence="1">
    <location>
        <begin position="1"/>
        <end position="32"/>
    </location>
</feature>
<accession>A0A0N0RD52</accession>
<evidence type="ECO:0000313" key="3">
    <source>
        <dbReference type="EMBL" id="KPL91563.1"/>
    </source>
</evidence>